<name>A0A833XZX9_JUGRE</name>
<dbReference type="Proteomes" id="UP000619265">
    <property type="component" value="Unassembled WGS sequence"/>
</dbReference>
<keyword evidence="2" id="KW-0378">Hydrolase</keyword>
<dbReference type="FunFam" id="3.30.420.10:FF:000054">
    <property type="entry name" value="Werner Syndrome-like exonuclease"/>
    <property type="match status" value="1"/>
</dbReference>
<evidence type="ECO:0000313" key="5">
    <source>
        <dbReference type="EMBL" id="KAF5474307.1"/>
    </source>
</evidence>
<reference evidence="5" key="2">
    <citation type="submission" date="2020-03" db="EMBL/GenBank/DDBJ databases">
        <title>Walnut 2.0.</title>
        <authorList>
            <person name="Marrano A."/>
            <person name="Britton M."/>
            <person name="Zimin A.V."/>
            <person name="Zaini P.A."/>
            <person name="Workman R."/>
            <person name="Puiu D."/>
            <person name="Bianco L."/>
            <person name="Allen B.J."/>
            <person name="Troggio M."/>
            <person name="Leslie C.A."/>
            <person name="Timp W."/>
            <person name="Dendekar A."/>
            <person name="Salzberg S.L."/>
            <person name="Neale D.B."/>
        </authorList>
    </citation>
    <scope>NUCLEOTIDE SEQUENCE</scope>
    <source>
        <tissue evidence="5">Leaves</tissue>
    </source>
</reference>
<dbReference type="PANTHER" id="PTHR13620:SF105">
    <property type="entry name" value="OS01G0737700 PROTEIN"/>
    <property type="match status" value="1"/>
</dbReference>
<accession>A0A833XZX9</accession>
<dbReference type="Gramene" id="Jr03_06300_p1">
    <property type="protein sequence ID" value="cds.Jr03_06300_p1"/>
    <property type="gene ID" value="Jr03_06300"/>
</dbReference>
<dbReference type="SUPFAM" id="SSF53098">
    <property type="entry name" value="Ribonuclease H-like"/>
    <property type="match status" value="1"/>
</dbReference>
<protein>
    <recommendedName>
        <fullName evidence="4">3'-5' exonuclease domain-containing protein</fullName>
    </recommendedName>
</protein>
<sequence length="249" mass="28293">PKHLALRFHSFLAFISFLSSVSSLSLSISRLLSANLFAMAISIYDYELPFDTHNLYDVSFDSDQIGTLLTCSPSLVDSWISDIYRIHRRRLHRLVVGLDLEWRPSFNRHVQNPVATLQLCVGRRCLIFQLIHAPYIPQSLVDFLGQTDFTFVGVGIKSDVEKLLDDYGLEVACVVDLRLLAVEELGTTQLRNAGLKQLAWEVLGKRIEKPRNITMSRWDNEWLTCAQVQYACLDAFLSFEIGRQLNAAG</sequence>
<dbReference type="Gene3D" id="3.30.420.10">
    <property type="entry name" value="Ribonuclease H-like superfamily/Ribonuclease H"/>
    <property type="match status" value="1"/>
</dbReference>
<dbReference type="SMART" id="SM00474">
    <property type="entry name" value="35EXOc"/>
    <property type="match status" value="1"/>
</dbReference>
<dbReference type="GO" id="GO:0008408">
    <property type="term" value="F:3'-5' exonuclease activity"/>
    <property type="evidence" value="ECO:0007669"/>
    <property type="project" value="InterPro"/>
</dbReference>
<comment type="caution">
    <text evidence="5">The sequence shown here is derived from an EMBL/GenBank/DDBJ whole genome shotgun (WGS) entry which is preliminary data.</text>
</comment>
<reference evidence="5" key="1">
    <citation type="submission" date="2015-10" db="EMBL/GenBank/DDBJ databases">
        <authorList>
            <person name="Martinez-Garcia P.J."/>
            <person name="Crepeau M.W."/>
            <person name="Puiu D."/>
            <person name="Gonzalez-Ibeas D."/>
            <person name="Whalen J."/>
            <person name="Stevens K."/>
            <person name="Paul R."/>
            <person name="Butterfield T."/>
            <person name="Britton M."/>
            <person name="Reagan R."/>
            <person name="Chakraborty S."/>
            <person name="Walawage S.L."/>
            <person name="Vasquez-Gross H.A."/>
            <person name="Cardeno C."/>
            <person name="Famula R."/>
            <person name="Pratt K."/>
            <person name="Kuruganti S."/>
            <person name="Aradhya M.K."/>
            <person name="Leslie C.A."/>
            <person name="Dandekar A.M."/>
            <person name="Salzberg S.L."/>
            <person name="Wegrzyn J.L."/>
            <person name="Langley C.H."/>
            <person name="Neale D.B."/>
        </authorList>
    </citation>
    <scope>NUCLEOTIDE SEQUENCE</scope>
    <source>
        <tissue evidence="5">Leaves</tissue>
    </source>
</reference>
<evidence type="ECO:0000313" key="6">
    <source>
        <dbReference type="Proteomes" id="UP000619265"/>
    </source>
</evidence>
<dbReference type="Pfam" id="PF01612">
    <property type="entry name" value="DNA_pol_A_exo1"/>
    <property type="match status" value="1"/>
</dbReference>
<evidence type="ECO:0000256" key="2">
    <source>
        <dbReference type="ARBA" id="ARBA00022801"/>
    </source>
</evidence>
<feature type="chain" id="PRO_5032301602" description="3'-5' exonuclease domain-containing protein" evidence="3">
    <location>
        <begin position="24"/>
        <end position="249"/>
    </location>
</feature>
<organism evidence="5 6">
    <name type="scientific">Juglans regia</name>
    <name type="common">English walnut</name>
    <dbReference type="NCBI Taxonomy" id="51240"/>
    <lineage>
        <taxon>Eukaryota</taxon>
        <taxon>Viridiplantae</taxon>
        <taxon>Streptophyta</taxon>
        <taxon>Embryophyta</taxon>
        <taxon>Tracheophyta</taxon>
        <taxon>Spermatophyta</taxon>
        <taxon>Magnoliopsida</taxon>
        <taxon>eudicotyledons</taxon>
        <taxon>Gunneridae</taxon>
        <taxon>Pentapetalae</taxon>
        <taxon>rosids</taxon>
        <taxon>fabids</taxon>
        <taxon>Fagales</taxon>
        <taxon>Juglandaceae</taxon>
        <taxon>Juglans</taxon>
    </lineage>
</organism>
<dbReference type="InterPro" id="IPR012337">
    <property type="entry name" value="RNaseH-like_sf"/>
</dbReference>
<feature type="domain" description="3'-5' exonuclease" evidence="4">
    <location>
        <begin position="73"/>
        <end position="246"/>
    </location>
</feature>
<gene>
    <name evidence="5" type="ORF">F2P56_006219</name>
</gene>
<dbReference type="PANTHER" id="PTHR13620">
    <property type="entry name" value="3-5 EXONUCLEASE"/>
    <property type="match status" value="1"/>
</dbReference>
<keyword evidence="1" id="KW-0540">Nuclease</keyword>
<proteinExistence type="predicted"/>
<keyword evidence="3" id="KW-0732">Signal</keyword>
<dbReference type="InterPro" id="IPR002562">
    <property type="entry name" value="3'-5'_exonuclease_dom"/>
</dbReference>
<dbReference type="AlphaFoldDB" id="A0A833XZX9"/>
<feature type="signal peptide" evidence="3">
    <location>
        <begin position="1"/>
        <end position="23"/>
    </location>
</feature>
<dbReference type="EMBL" id="LIHL02000003">
    <property type="protein sequence ID" value="KAF5474307.1"/>
    <property type="molecule type" value="Genomic_DNA"/>
</dbReference>
<dbReference type="GO" id="GO:0003676">
    <property type="term" value="F:nucleic acid binding"/>
    <property type="evidence" value="ECO:0007669"/>
    <property type="project" value="InterPro"/>
</dbReference>
<dbReference type="InterPro" id="IPR036397">
    <property type="entry name" value="RNaseH_sf"/>
</dbReference>
<dbReference type="CDD" id="cd06141">
    <property type="entry name" value="WRN_exo"/>
    <property type="match status" value="1"/>
</dbReference>
<evidence type="ECO:0000256" key="1">
    <source>
        <dbReference type="ARBA" id="ARBA00022722"/>
    </source>
</evidence>
<evidence type="ECO:0000256" key="3">
    <source>
        <dbReference type="SAM" id="SignalP"/>
    </source>
</evidence>
<dbReference type="InterPro" id="IPR051132">
    <property type="entry name" value="3-5_Exonuclease_domain"/>
</dbReference>
<dbReference type="GO" id="GO:0006139">
    <property type="term" value="P:nucleobase-containing compound metabolic process"/>
    <property type="evidence" value="ECO:0007669"/>
    <property type="project" value="InterPro"/>
</dbReference>
<feature type="non-terminal residue" evidence="5">
    <location>
        <position position="1"/>
    </location>
</feature>
<evidence type="ECO:0000259" key="4">
    <source>
        <dbReference type="SMART" id="SM00474"/>
    </source>
</evidence>